<gene>
    <name evidence="1" type="ORF">AZE42_06146</name>
</gene>
<accession>A0A1J8QF05</accession>
<name>A0A1J8QF05_9AGAM</name>
<protein>
    <submittedName>
        <fullName evidence="1">Uncharacterized protein</fullName>
    </submittedName>
</protein>
<evidence type="ECO:0000313" key="1">
    <source>
        <dbReference type="EMBL" id="OJA11920.1"/>
    </source>
</evidence>
<sequence length="99" mass="10750">MFGHMQQFFGLVVVPNDQGHRPTSGTEDSSLCIEASTIIRQSKYAIASGGLGDVYKCTWNCDTGSDEVAVKSPRFGVLSKTEAIKINKACRHGLNLPYV</sequence>
<comment type="caution">
    <text evidence="1">The sequence shown here is derived from an EMBL/GenBank/DDBJ whole genome shotgun (WGS) entry which is preliminary data.</text>
</comment>
<dbReference type="AlphaFoldDB" id="A0A1J8QF05"/>
<dbReference type="Proteomes" id="UP000183567">
    <property type="component" value="Unassembled WGS sequence"/>
</dbReference>
<organism evidence="1 2">
    <name type="scientific">Rhizopogon vesiculosus</name>
    <dbReference type="NCBI Taxonomy" id="180088"/>
    <lineage>
        <taxon>Eukaryota</taxon>
        <taxon>Fungi</taxon>
        <taxon>Dikarya</taxon>
        <taxon>Basidiomycota</taxon>
        <taxon>Agaricomycotina</taxon>
        <taxon>Agaricomycetes</taxon>
        <taxon>Agaricomycetidae</taxon>
        <taxon>Boletales</taxon>
        <taxon>Suillineae</taxon>
        <taxon>Rhizopogonaceae</taxon>
        <taxon>Rhizopogon</taxon>
    </lineage>
</organism>
<reference evidence="1 2" key="1">
    <citation type="submission" date="2016-03" db="EMBL/GenBank/DDBJ databases">
        <title>Comparative genomics of the ectomycorrhizal sister species Rhizopogon vinicolor and Rhizopogon vesiculosus (Basidiomycota: Boletales) reveals a divergence of the mating type B locus.</title>
        <authorList>
            <person name="Mujic A.B."/>
            <person name="Kuo A."/>
            <person name="Tritt A."/>
            <person name="Lipzen A."/>
            <person name="Chen C."/>
            <person name="Johnson J."/>
            <person name="Sharma A."/>
            <person name="Barry K."/>
            <person name="Grigoriev I.V."/>
            <person name="Spatafora J.W."/>
        </authorList>
    </citation>
    <scope>NUCLEOTIDE SEQUENCE [LARGE SCALE GENOMIC DNA]</scope>
    <source>
        <strain evidence="1 2">AM-OR11-056</strain>
    </source>
</reference>
<evidence type="ECO:0000313" key="2">
    <source>
        <dbReference type="Proteomes" id="UP000183567"/>
    </source>
</evidence>
<proteinExistence type="predicted"/>
<dbReference type="OrthoDB" id="2671339at2759"/>
<keyword evidence="2" id="KW-1185">Reference proteome</keyword>
<dbReference type="EMBL" id="LVVM01004869">
    <property type="protein sequence ID" value="OJA11920.1"/>
    <property type="molecule type" value="Genomic_DNA"/>
</dbReference>